<protein>
    <submittedName>
        <fullName evidence="7">Glutathionylspermidine synthase</fullName>
    </submittedName>
</protein>
<dbReference type="Proteomes" id="UP000568888">
    <property type="component" value="Unassembled WGS sequence"/>
</dbReference>
<dbReference type="Pfam" id="PF03738">
    <property type="entry name" value="GSP_synth"/>
    <property type="match status" value="1"/>
</dbReference>
<dbReference type="InterPro" id="IPR005494">
    <property type="entry name" value="GSPS_pre-ATP-grasp-like_dom"/>
</dbReference>
<reference evidence="8" key="1">
    <citation type="submission" date="2020-06" db="EMBL/GenBank/DDBJ databases">
        <title>Draft genomic sequecing of Geomonas sp. Red736.</title>
        <authorList>
            <person name="Itoh H."/>
            <person name="Xu Z.X."/>
            <person name="Ushijima N."/>
            <person name="Masuda Y."/>
            <person name="Shiratori Y."/>
            <person name="Senoo K."/>
        </authorList>
    </citation>
    <scope>NUCLEOTIDE SEQUENCE [LARGE SCALE GENOMIC DNA]</scope>
    <source>
        <strain evidence="8">Red736</strain>
    </source>
</reference>
<gene>
    <name evidence="7" type="ORF">GMPD_19130</name>
</gene>
<comment type="caution">
    <text evidence="7">The sequence shown here is derived from an EMBL/GenBank/DDBJ whole genome shotgun (WGS) entry which is preliminary data.</text>
</comment>
<dbReference type="SUPFAM" id="SSF52440">
    <property type="entry name" value="PreATP-grasp domain"/>
    <property type="match status" value="1"/>
</dbReference>
<dbReference type="GO" id="GO:0046872">
    <property type="term" value="F:metal ion binding"/>
    <property type="evidence" value="ECO:0007669"/>
    <property type="project" value="UniProtKB-KW"/>
</dbReference>
<keyword evidence="3" id="KW-0547">Nucleotide-binding</keyword>
<dbReference type="AlphaFoldDB" id="A0A6V8MVU0"/>
<evidence type="ECO:0000256" key="5">
    <source>
        <dbReference type="ARBA" id="ARBA00022842"/>
    </source>
</evidence>
<dbReference type="EMBL" id="BLXY01000002">
    <property type="protein sequence ID" value="GFO63994.1"/>
    <property type="molecule type" value="Genomic_DNA"/>
</dbReference>
<evidence type="ECO:0000256" key="1">
    <source>
        <dbReference type="ARBA" id="ARBA00022598"/>
    </source>
</evidence>
<accession>A0A6V8MVU0</accession>
<keyword evidence="1" id="KW-0436">Ligase</keyword>
<evidence type="ECO:0000259" key="6">
    <source>
        <dbReference type="Pfam" id="PF03738"/>
    </source>
</evidence>
<name>A0A6V8MVU0_9BACT</name>
<feature type="domain" description="Glutathionylspermidine synthase pre-ATP-grasp-like" evidence="6">
    <location>
        <begin position="14"/>
        <end position="379"/>
    </location>
</feature>
<dbReference type="Gene3D" id="3.30.1490.330">
    <property type="match status" value="1"/>
</dbReference>
<dbReference type="GO" id="GO:0016874">
    <property type="term" value="F:ligase activity"/>
    <property type="evidence" value="ECO:0007669"/>
    <property type="project" value="UniProtKB-KW"/>
</dbReference>
<dbReference type="GO" id="GO:0005524">
    <property type="term" value="F:ATP binding"/>
    <property type="evidence" value="ECO:0007669"/>
    <property type="project" value="UniProtKB-KW"/>
</dbReference>
<keyword evidence="2" id="KW-0479">Metal-binding</keyword>
<evidence type="ECO:0000256" key="2">
    <source>
        <dbReference type="ARBA" id="ARBA00022723"/>
    </source>
</evidence>
<evidence type="ECO:0000313" key="8">
    <source>
        <dbReference type="Proteomes" id="UP000568888"/>
    </source>
</evidence>
<dbReference type="RefSeq" id="WP_183346807.1">
    <property type="nucleotide sequence ID" value="NZ_BLXY01000002.1"/>
</dbReference>
<evidence type="ECO:0000256" key="4">
    <source>
        <dbReference type="ARBA" id="ARBA00022840"/>
    </source>
</evidence>
<dbReference type="InterPro" id="IPR016185">
    <property type="entry name" value="PreATP-grasp_dom_sf"/>
</dbReference>
<evidence type="ECO:0000256" key="3">
    <source>
        <dbReference type="ARBA" id="ARBA00022741"/>
    </source>
</evidence>
<sequence length="380" mass="42779">MVRLVEAKPISSDDLARAGFDWFDQEYQCAGEMVELTEPEVDAYLDAAEELYEMFVDTAEEIMSNNLLPEFGFPLEMNAQIWESWEEDRYWHVYGRFDLAGGMDGVPIKLIEFNADTATLVLETAVVQWLQAKLNGFDEAAQASDLFEALRDQFDKLAALNPQLERRLLTTCFDSSEDYWTCRLIEKAANDAGFDCDFEDVDAVTFAPGGVFTTDPEEVCWPYLYKLIPWESIAFEEPELLDLLGQSMKSGSTMVINPPYTLLFQHKRFLAKLYEKYPDHPYLLKTSLAPLPAPCARKPVLGREGKNVELLLGTGAIAGADGGYGAQQSIWQELAQFAVDGKGNKYQAGVFFAGRPAGLGFRRDPRIHSDRSQFIGHIIR</sequence>
<keyword evidence="4" id="KW-0067">ATP-binding</keyword>
<keyword evidence="5" id="KW-0460">Magnesium</keyword>
<evidence type="ECO:0000313" key="7">
    <source>
        <dbReference type="EMBL" id="GFO63994.1"/>
    </source>
</evidence>
<dbReference type="SUPFAM" id="SSF56059">
    <property type="entry name" value="Glutathione synthetase ATP-binding domain-like"/>
    <property type="match status" value="1"/>
</dbReference>
<organism evidence="7 8">
    <name type="scientific">Geomonas paludis</name>
    <dbReference type="NCBI Taxonomy" id="2740185"/>
    <lineage>
        <taxon>Bacteria</taxon>
        <taxon>Pseudomonadati</taxon>
        <taxon>Thermodesulfobacteriota</taxon>
        <taxon>Desulfuromonadia</taxon>
        <taxon>Geobacterales</taxon>
        <taxon>Geobacteraceae</taxon>
        <taxon>Geomonas</taxon>
    </lineage>
</organism>
<proteinExistence type="predicted"/>